<evidence type="ECO:0000259" key="8">
    <source>
        <dbReference type="Pfam" id="PF00004"/>
    </source>
</evidence>
<keyword evidence="5 7" id="KW-0653">Protein transport</keyword>
<dbReference type="EMBL" id="HBHI01026097">
    <property type="protein sequence ID" value="CAD9694065.1"/>
    <property type="molecule type" value="Transcribed_RNA"/>
</dbReference>
<dbReference type="Gene3D" id="3.40.50.300">
    <property type="entry name" value="P-loop containing nucleotide triphosphate hydrolases"/>
    <property type="match status" value="1"/>
</dbReference>
<evidence type="ECO:0000256" key="7">
    <source>
        <dbReference type="RuleBase" id="RU367045"/>
    </source>
</evidence>
<dbReference type="GO" id="GO:0035494">
    <property type="term" value="P:SNARE complex disassembly"/>
    <property type="evidence" value="ECO:0007669"/>
    <property type="project" value="InterPro"/>
</dbReference>
<keyword evidence="7" id="KW-0963">Cytoplasm</keyword>
<dbReference type="InterPro" id="IPR003960">
    <property type="entry name" value="ATPase_AAA_CS"/>
</dbReference>
<gene>
    <name evidence="9" type="ORF">EANT1437_LOCUS13359</name>
</gene>
<evidence type="ECO:0000256" key="5">
    <source>
        <dbReference type="ARBA" id="ARBA00022927"/>
    </source>
</evidence>
<feature type="domain" description="ATPase AAA-type core" evidence="8">
    <location>
        <begin position="3"/>
        <end position="111"/>
    </location>
</feature>
<dbReference type="PANTHER" id="PTHR23078">
    <property type="entry name" value="VESICULAR-FUSION PROTEIN NSF"/>
    <property type="match status" value="1"/>
</dbReference>
<dbReference type="SUPFAM" id="SSF52540">
    <property type="entry name" value="P-loop containing nucleoside triphosphate hydrolases"/>
    <property type="match status" value="1"/>
</dbReference>
<dbReference type="AlphaFoldDB" id="A0A7S2WKD9"/>
<keyword evidence="2 7" id="KW-0813">Transport</keyword>
<evidence type="ECO:0000256" key="2">
    <source>
        <dbReference type="ARBA" id="ARBA00022448"/>
    </source>
</evidence>
<name>A0A7S2WKD9_9STRA</name>
<keyword evidence="7" id="KW-0460">Magnesium</keyword>
<comment type="function">
    <text evidence="7">Required for vesicle-mediated transport. Catalyzes the fusion of transport vesicles within the Golgi cisternae. Is also required for transport from the endoplasmic reticulum to the Golgi stack. Seems to function as a fusion protein required for the delivery of cargo proteins to all compartments of the Golgi stack independent of vesicle origin.</text>
</comment>
<keyword evidence="4 6" id="KW-0067">ATP-binding</keyword>
<evidence type="ECO:0000256" key="6">
    <source>
        <dbReference type="RuleBase" id="RU003651"/>
    </source>
</evidence>
<comment type="cofactor">
    <cofactor evidence="7">
        <name>Mg(2+)</name>
        <dbReference type="ChEBI" id="CHEBI:18420"/>
    </cofactor>
    <text evidence="7">Binds 1 Mg(2+) ion per subunit.</text>
</comment>
<dbReference type="PANTHER" id="PTHR23078:SF3">
    <property type="entry name" value="VESICLE-FUSING ATPASE"/>
    <property type="match status" value="1"/>
</dbReference>
<dbReference type="InterPro" id="IPR039812">
    <property type="entry name" value="Vesicle-fus_ATPase"/>
</dbReference>
<proteinExistence type="inferred from homology"/>
<accession>A0A7S2WKD9</accession>
<evidence type="ECO:0000256" key="3">
    <source>
        <dbReference type="ARBA" id="ARBA00022741"/>
    </source>
</evidence>
<organism evidence="9">
    <name type="scientific">Eucampia antarctica</name>
    <dbReference type="NCBI Taxonomy" id="49252"/>
    <lineage>
        <taxon>Eukaryota</taxon>
        <taxon>Sar</taxon>
        <taxon>Stramenopiles</taxon>
        <taxon>Ochrophyta</taxon>
        <taxon>Bacillariophyta</taxon>
        <taxon>Mediophyceae</taxon>
        <taxon>Biddulphiophycidae</taxon>
        <taxon>Hemiaulales</taxon>
        <taxon>Hemiaulaceae</taxon>
        <taxon>Eucampia</taxon>
    </lineage>
</organism>
<dbReference type="GO" id="GO:0046872">
    <property type="term" value="F:metal ion binding"/>
    <property type="evidence" value="ECO:0007669"/>
    <property type="project" value="UniProtKB-UniRule"/>
</dbReference>
<evidence type="ECO:0000313" key="9">
    <source>
        <dbReference type="EMBL" id="CAD9694065.1"/>
    </source>
</evidence>
<comment type="similarity">
    <text evidence="1 6">Belongs to the AAA ATPase family.</text>
</comment>
<reference evidence="9" key="1">
    <citation type="submission" date="2021-01" db="EMBL/GenBank/DDBJ databases">
        <authorList>
            <person name="Corre E."/>
            <person name="Pelletier E."/>
            <person name="Niang G."/>
            <person name="Scheremetjew M."/>
            <person name="Finn R."/>
            <person name="Kale V."/>
            <person name="Holt S."/>
            <person name="Cochrane G."/>
            <person name="Meng A."/>
            <person name="Brown T."/>
            <person name="Cohen L."/>
        </authorList>
    </citation>
    <scope>NUCLEOTIDE SEQUENCE</scope>
    <source>
        <strain evidence="9">CCMP1452</strain>
    </source>
</reference>
<dbReference type="Pfam" id="PF00004">
    <property type="entry name" value="AAA"/>
    <property type="match status" value="1"/>
</dbReference>
<keyword evidence="7" id="KW-0378">Hydrolase</keyword>
<keyword evidence="7" id="KW-0479">Metal-binding</keyword>
<evidence type="ECO:0000256" key="1">
    <source>
        <dbReference type="ARBA" id="ARBA00006914"/>
    </source>
</evidence>
<dbReference type="GO" id="GO:0043001">
    <property type="term" value="P:Golgi to plasma membrane protein transport"/>
    <property type="evidence" value="ECO:0007669"/>
    <property type="project" value="TreeGrafter"/>
</dbReference>
<dbReference type="PROSITE" id="PS00674">
    <property type="entry name" value="AAA"/>
    <property type="match status" value="1"/>
</dbReference>
<dbReference type="Gene3D" id="1.10.8.60">
    <property type="match status" value="2"/>
</dbReference>
<dbReference type="InterPro" id="IPR027417">
    <property type="entry name" value="P-loop_NTPase"/>
</dbReference>
<keyword evidence="7" id="KW-0931">ER-Golgi transport</keyword>
<sequence>MLDRWVGGSEKLIRELFQDAEDELRVNGGDATQSSLHVIVIDEIDAVFRKRTASEDSGQVSRASAVNQILTKLDGINAIPNVLLIGMTNRRELLDEALLRPGRLEVQILIPKPNQHGRRQILNIHFNALRKRGRLSQPLCQAIDGTNKQLATTTTTTKTTSTGKRTKPLRSILSNVLRRSSTVIPNYHRNTIVDLTDTIWTGGFTGADIAGLVRCAGSIALARAREQGMGTDALLITLEDVHAALAEVKRNNVT</sequence>
<dbReference type="GO" id="GO:0006891">
    <property type="term" value="P:intra-Golgi vesicle-mediated transport"/>
    <property type="evidence" value="ECO:0007669"/>
    <property type="project" value="TreeGrafter"/>
</dbReference>
<dbReference type="GO" id="GO:0005524">
    <property type="term" value="F:ATP binding"/>
    <property type="evidence" value="ECO:0007669"/>
    <property type="project" value="UniProtKB-UniRule"/>
</dbReference>
<dbReference type="InterPro" id="IPR003959">
    <property type="entry name" value="ATPase_AAA_core"/>
</dbReference>
<comment type="subcellular location">
    <subcellularLocation>
        <location evidence="7">Cytoplasm</location>
    </subcellularLocation>
</comment>
<comment type="catalytic activity">
    <reaction evidence="7">
        <text>ATP + H2O = ADP + phosphate + H(+)</text>
        <dbReference type="Rhea" id="RHEA:13065"/>
        <dbReference type="ChEBI" id="CHEBI:15377"/>
        <dbReference type="ChEBI" id="CHEBI:15378"/>
        <dbReference type="ChEBI" id="CHEBI:30616"/>
        <dbReference type="ChEBI" id="CHEBI:43474"/>
        <dbReference type="ChEBI" id="CHEBI:456216"/>
        <dbReference type="EC" id="3.6.4.6"/>
    </reaction>
</comment>
<dbReference type="GO" id="GO:0016887">
    <property type="term" value="F:ATP hydrolysis activity"/>
    <property type="evidence" value="ECO:0007669"/>
    <property type="project" value="InterPro"/>
</dbReference>
<keyword evidence="3 6" id="KW-0547">Nucleotide-binding</keyword>
<dbReference type="GO" id="GO:0005795">
    <property type="term" value="C:Golgi stack"/>
    <property type="evidence" value="ECO:0007669"/>
    <property type="project" value="TreeGrafter"/>
</dbReference>
<evidence type="ECO:0000256" key="4">
    <source>
        <dbReference type="ARBA" id="ARBA00022840"/>
    </source>
</evidence>
<dbReference type="EC" id="3.6.4.6" evidence="7"/>
<protein>
    <recommendedName>
        <fullName evidence="7">Vesicle-fusing ATPase</fullName>
        <ecNumber evidence="7">3.6.4.6</ecNumber>
    </recommendedName>
</protein>